<evidence type="ECO:0000259" key="11">
    <source>
        <dbReference type="PROSITE" id="PS50835"/>
    </source>
</evidence>
<keyword evidence="7" id="KW-0472">Membrane</keyword>
<evidence type="ECO:0000313" key="13">
    <source>
        <dbReference type="Proteomes" id="UP001177744"/>
    </source>
</evidence>
<dbReference type="InterPro" id="IPR003599">
    <property type="entry name" value="Ig_sub"/>
</dbReference>
<keyword evidence="4" id="KW-0732">Signal</keyword>
<evidence type="ECO:0000256" key="8">
    <source>
        <dbReference type="ARBA" id="ARBA00023157"/>
    </source>
</evidence>
<dbReference type="PROSITE" id="PS50835">
    <property type="entry name" value="IG_LIKE"/>
    <property type="match status" value="1"/>
</dbReference>
<protein>
    <recommendedName>
        <fullName evidence="11">Ig-like domain-containing protein</fullName>
    </recommendedName>
</protein>
<dbReference type="SMART" id="SM00409">
    <property type="entry name" value="IG"/>
    <property type="match status" value="3"/>
</dbReference>
<dbReference type="AlphaFoldDB" id="A0AA40LEZ0"/>
<dbReference type="GO" id="GO:0019221">
    <property type="term" value="P:cytokine-mediated signaling pathway"/>
    <property type="evidence" value="ECO:0007669"/>
    <property type="project" value="TreeGrafter"/>
</dbReference>
<organism evidence="12 13">
    <name type="scientific">Cnephaeus nilssonii</name>
    <name type="common">Northern bat</name>
    <name type="synonym">Eptesicus nilssonii</name>
    <dbReference type="NCBI Taxonomy" id="3371016"/>
    <lineage>
        <taxon>Eukaryota</taxon>
        <taxon>Metazoa</taxon>
        <taxon>Chordata</taxon>
        <taxon>Craniata</taxon>
        <taxon>Vertebrata</taxon>
        <taxon>Euteleostomi</taxon>
        <taxon>Mammalia</taxon>
        <taxon>Eutheria</taxon>
        <taxon>Laurasiatheria</taxon>
        <taxon>Chiroptera</taxon>
        <taxon>Yangochiroptera</taxon>
        <taxon>Vespertilionidae</taxon>
        <taxon>Cnephaeus</taxon>
    </lineage>
</organism>
<evidence type="ECO:0000256" key="10">
    <source>
        <dbReference type="ARBA" id="ARBA00023319"/>
    </source>
</evidence>
<evidence type="ECO:0000256" key="7">
    <source>
        <dbReference type="ARBA" id="ARBA00023136"/>
    </source>
</evidence>
<comment type="caution">
    <text evidence="12">The sequence shown here is derived from an EMBL/GenBank/DDBJ whole genome shotgun (WGS) entry which is preliminary data.</text>
</comment>
<evidence type="ECO:0000256" key="9">
    <source>
        <dbReference type="ARBA" id="ARBA00023180"/>
    </source>
</evidence>
<dbReference type="GO" id="GO:0032396">
    <property type="term" value="F:inhibitory MHC class I receptor activity"/>
    <property type="evidence" value="ECO:0007669"/>
    <property type="project" value="TreeGrafter"/>
</dbReference>
<keyword evidence="3" id="KW-0812">Transmembrane</keyword>
<name>A0AA40LEZ0_CNENI</name>
<dbReference type="SUPFAM" id="SSF48726">
    <property type="entry name" value="Immunoglobulin"/>
    <property type="match status" value="3"/>
</dbReference>
<feature type="domain" description="Ig-like" evidence="11">
    <location>
        <begin position="61"/>
        <end position="150"/>
    </location>
</feature>
<dbReference type="PANTHER" id="PTHR11738">
    <property type="entry name" value="MHC CLASS I NK CELL RECEPTOR"/>
    <property type="match status" value="1"/>
</dbReference>
<keyword evidence="9" id="KW-0325">Glycoprotein</keyword>
<keyword evidence="5" id="KW-0677">Repeat</keyword>
<dbReference type="InterPro" id="IPR036179">
    <property type="entry name" value="Ig-like_dom_sf"/>
</dbReference>
<keyword evidence="8" id="KW-1015">Disulfide bond</keyword>
<comment type="subcellular location">
    <subcellularLocation>
        <location evidence="1">Cell membrane</location>
        <topology evidence="1">Single-pass membrane protein</topology>
    </subcellularLocation>
</comment>
<reference evidence="12" key="1">
    <citation type="submission" date="2023-06" db="EMBL/GenBank/DDBJ databases">
        <title>Reference genome for the Northern bat (Eptesicus nilssonii), a most northern bat species.</title>
        <authorList>
            <person name="Laine V.N."/>
            <person name="Pulliainen A.T."/>
            <person name="Lilley T.M."/>
        </authorList>
    </citation>
    <scope>NUCLEOTIDE SEQUENCE</scope>
    <source>
        <strain evidence="12">BLF_Eptnil</strain>
        <tissue evidence="12">Kidney</tissue>
    </source>
</reference>
<dbReference type="InterPro" id="IPR013783">
    <property type="entry name" value="Ig-like_fold"/>
</dbReference>
<gene>
    <name evidence="12" type="ORF">QTO34_009900</name>
</gene>
<dbReference type="PANTHER" id="PTHR11738:SF179">
    <property type="entry name" value="LEUKOCYTE IMMUNOGLOBULIN-LIKE RECEPTOR SUBFAMILY A MEMBER 5"/>
    <property type="match status" value="1"/>
</dbReference>
<keyword evidence="10" id="KW-0393">Immunoglobulin domain</keyword>
<dbReference type="GO" id="GO:0002764">
    <property type="term" value="P:immune response-regulating signaling pathway"/>
    <property type="evidence" value="ECO:0007669"/>
    <property type="project" value="TreeGrafter"/>
</dbReference>
<dbReference type="Gene3D" id="2.60.40.10">
    <property type="entry name" value="Immunoglobulins"/>
    <property type="match status" value="4"/>
</dbReference>
<evidence type="ECO:0000256" key="3">
    <source>
        <dbReference type="ARBA" id="ARBA00022692"/>
    </source>
</evidence>
<evidence type="ECO:0000256" key="2">
    <source>
        <dbReference type="ARBA" id="ARBA00022475"/>
    </source>
</evidence>
<keyword evidence="6" id="KW-1133">Transmembrane helix</keyword>
<dbReference type="Proteomes" id="UP001177744">
    <property type="component" value="Unassembled WGS sequence"/>
</dbReference>
<keyword evidence="13" id="KW-1185">Reference proteome</keyword>
<accession>A0AA40LEZ0</accession>
<dbReference type="InterPro" id="IPR050412">
    <property type="entry name" value="Ig-like_Receptors_ImmuneReg"/>
</dbReference>
<evidence type="ECO:0000256" key="6">
    <source>
        <dbReference type="ARBA" id="ARBA00022989"/>
    </source>
</evidence>
<dbReference type="InterPro" id="IPR007110">
    <property type="entry name" value="Ig-like_dom"/>
</dbReference>
<proteinExistence type="predicted"/>
<evidence type="ECO:0000313" key="12">
    <source>
        <dbReference type="EMBL" id="KAK1329717.1"/>
    </source>
</evidence>
<evidence type="ECO:0000256" key="1">
    <source>
        <dbReference type="ARBA" id="ARBA00004162"/>
    </source>
</evidence>
<sequence>MGRKFPLVLVEPQTQAARVDGALIGRKSAQTSWVENTDRDSDQGLSLGQGTGVQAGTLSKPTLWAEPGPVIPHGSPVTLWCQGTLDAKMFYLYKERKRLFWNTQTPWEPTNRAKLSIKQMNQDSAGIYYCYYHSPTGWSEPSDFLELVVTGFYSKPSLSVLPSPVVTSGGNVTLQCGSGQGFDGFILTKEGDHRLAWSLDSQPQPSGQVQALFPVGPVTSIQRWMFRCYGCYKKVPQVWSHPGDTLELLVLGEGVYGRSSPESGKPSLLTQQGPIVASGQSLTLQCRSDVGYDRFALHKEGARDLPQSLVLKPQAGLSQAHFPWALCYGGYNLSSEWSAPRHLPDRPSLSMQPGTLGENVAFLSVLEIEGHFPSVQGGDSQSPAFRSKFSARQYQAEFSMSPVTSAHGGGGGGAGGTYRCHSSRSTSPYLLSLPSEPPEAPGLSNTNTCPTKMVRILLD</sequence>
<dbReference type="FunFam" id="2.60.40.10:FF:000049">
    <property type="entry name" value="Leukocyte immunoglobulin-like receptor subfamily B member 1"/>
    <property type="match status" value="2"/>
</dbReference>
<dbReference type="Pfam" id="PF13895">
    <property type="entry name" value="Ig_2"/>
    <property type="match status" value="1"/>
</dbReference>
<evidence type="ECO:0000256" key="4">
    <source>
        <dbReference type="ARBA" id="ARBA00022729"/>
    </source>
</evidence>
<dbReference type="EMBL" id="JAULJE010000021">
    <property type="protein sequence ID" value="KAK1329717.1"/>
    <property type="molecule type" value="Genomic_DNA"/>
</dbReference>
<dbReference type="GO" id="GO:0005886">
    <property type="term" value="C:plasma membrane"/>
    <property type="evidence" value="ECO:0007669"/>
    <property type="project" value="UniProtKB-SubCell"/>
</dbReference>
<keyword evidence="2" id="KW-1003">Cell membrane</keyword>
<evidence type="ECO:0000256" key="5">
    <source>
        <dbReference type="ARBA" id="ARBA00022737"/>
    </source>
</evidence>